<accession>A0A1G2MQP9</accession>
<gene>
    <name evidence="1" type="ORF">A3D56_03575</name>
</gene>
<organism evidence="1 2">
    <name type="scientific">Candidatus Taylorbacteria bacterium RIFCSPHIGHO2_02_FULL_45_35</name>
    <dbReference type="NCBI Taxonomy" id="1802311"/>
    <lineage>
        <taxon>Bacteria</taxon>
        <taxon>Candidatus Tayloriibacteriota</taxon>
    </lineage>
</organism>
<name>A0A1G2MQP9_9BACT</name>
<dbReference type="AlphaFoldDB" id="A0A1G2MQP9"/>
<proteinExistence type="predicted"/>
<dbReference type="EMBL" id="MHRP01000035">
    <property type="protein sequence ID" value="OHA26220.1"/>
    <property type="molecule type" value="Genomic_DNA"/>
</dbReference>
<evidence type="ECO:0000313" key="1">
    <source>
        <dbReference type="EMBL" id="OHA26220.1"/>
    </source>
</evidence>
<dbReference type="Proteomes" id="UP000177943">
    <property type="component" value="Unassembled WGS sequence"/>
</dbReference>
<comment type="caution">
    <text evidence="1">The sequence shown here is derived from an EMBL/GenBank/DDBJ whole genome shotgun (WGS) entry which is preliminary data.</text>
</comment>
<reference evidence="1 2" key="1">
    <citation type="journal article" date="2016" name="Nat. Commun.">
        <title>Thousands of microbial genomes shed light on interconnected biogeochemical processes in an aquifer system.</title>
        <authorList>
            <person name="Anantharaman K."/>
            <person name="Brown C.T."/>
            <person name="Hug L.A."/>
            <person name="Sharon I."/>
            <person name="Castelle C.J."/>
            <person name="Probst A.J."/>
            <person name="Thomas B.C."/>
            <person name="Singh A."/>
            <person name="Wilkins M.J."/>
            <person name="Karaoz U."/>
            <person name="Brodie E.L."/>
            <person name="Williams K.H."/>
            <person name="Hubbard S.S."/>
            <person name="Banfield J.F."/>
        </authorList>
    </citation>
    <scope>NUCLEOTIDE SEQUENCE [LARGE SCALE GENOMIC DNA]</scope>
</reference>
<protein>
    <submittedName>
        <fullName evidence="1">Uncharacterized protein</fullName>
    </submittedName>
</protein>
<sequence>MKHTLVVESHVIGKFTWELPDSLAKSLFESDTAIEELPNQEMQRVAQDGIKYLTEDIEETVAVQLAMIVHSVHIGLNCMKPVELICKLQTSRSTHLALMGINS</sequence>
<evidence type="ECO:0000313" key="2">
    <source>
        <dbReference type="Proteomes" id="UP000177943"/>
    </source>
</evidence>